<evidence type="ECO:0000256" key="6">
    <source>
        <dbReference type="ARBA" id="ARBA00023211"/>
    </source>
</evidence>
<evidence type="ECO:0000256" key="4">
    <source>
        <dbReference type="ARBA" id="ARBA00022801"/>
    </source>
</evidence>
<protein>
    <submittedName>
        <fullName evidence="8">NUDIX domain-containing protein</fullName>
    </submittedName>
</protein>
<comment type="caution">
    <text evidence="8">The sequence shown here is derived from an EMBL/GenBank/DDBJ whole genome shotgun (WGS) entry which is preliminary data.</text>
</comment>
<dbReference type="PANTHER" id="PTHR12318:SF0">
    <property type="entry name" value="ACYL-COENZYME A DIPHOSPHATASE NUDT19"/>
    <property type="match status" value="1"/>
</dbReference>
<dbReference type="EMBL" id="JACLAU010000013">
    <property type="protein sequence ID" value="MBC2652022.1"/>
    <property type="molecule type" value="Genomic_DNA"/>
</dbReference>
<dbReference type="InterPro" id="IPR015797">
    <property type="entry name" value="NUDIX_hydrolase-like_dom_sf"/>
</dbReference>
<dbReference type="InterPro" id="IPR039121">
    <property type="entry name" value="NUDT19"/>
</dbReference>
<dbReference type="GO" id="GO:0016818">
    <property type="term" value="F:hydrolase activity, acting on acid anhydrides, in phosphorus-containing anhydrides"/>
    <property type="evidence" value="ECO:0007669"/>
    <property type="project" value="InterPro"/>
</dbReference>
<comment type="cofactor">
    <cofactor evidence="2">
        <name>Mg(2+)</name>
        <dbReference type="ChEBI" id="CHEBI:18420"/>
    </cofactor>
</comment>
<dbReference type="PROSITE" id="PS51462">
    <property type="entry name" value="NUDIX"/>
    <property type="match status" value="1"/>
</dbReference>
<evidence type="ECO:0000256" key="3">
    <source>
        <dbReference type="ARBA" id="ARBA00022723"/>
    </source>
</evidence>
<keyword evidence="9" id="KW-1185">Reference proteome</keyword>
<dbReference type="RefSeq" id="WP_185683442.1">
    <property type="nucleotide sequence ID" value="NZ_JACLAU010000013.1"/>
</dbReference>
<evidence type="ECO:0000259" key="7">
    <source>
        <dbReference type="PROSITE" id="PS51462"/>
    </source>
</evidence>
<sequence length="260" mass="27600">MTVTAPRPQASAIPAATLILFRQNPQGGAPQLLMIERGAHMRFAAGAAVFPGGRIDPADRELAAAVAPFLDPDDTAARIAAIRETLEETGLLAGVSQAVTADLARAARDCLATVGALGPVLERFALSLDLAALVPFARWCPPWERAFDTRFYLANLGTGDVALMEDGSETARLFWASAMDTLDMIARGEAQALFPTVCNLERLAAFESYAEAMTAAHARPPALICPWTEAIDGIEHLCIPEDAGYPVARRPLSTTSRGTA</sequence>
<dbReference type="Gene3D" id="3.90.79.10">
    <property type="entry name" value="Nucleoside Triphosphate Pyrophosphohydrolase"/>
    <property type="match status" value="1"/>
</dbReference>
<dbReference type="SUPFAM" id="SSF55811">
    <property type="entry name" value="Nudix"/>
    <property type="match status" value="1"/>
</dbReference>
<evidence type="ECO:0000313" key="9">
    <source>
        <dbReference type="Proteomes" id="UP000520156"/>
    </source>
</evidence>
<gene>
    <name evidence="8" type="ORF">H7F49_09925</name>
</gene>
<comment type="cofactor">
    <cofactor evidence="1">
        <name>Mn(2+)</name>
        <dbReference type="ChEBI" id="CHEBI:29035"/>
    </cofactor>
</comment>
<dbReference type="GO" id="GO:0046872">
    <property type="term" value="F:metal ion binding"/>
    <property type="evidence" value="ECO:0007669"/>
    <property type="project" value="UniProtKB-KW"/>
</dbReference>
<evidence type="ECO:0000256" key="5">
    <source>
        <dbReference type="ARBA" id="ARBA00022842"/>
    </source>
</evidence>
<dbReference type="CDD" id="cd18870">
    <property type="entry name" value="NUDIX_AcylCoAdiphos_Nudt19"/>
    <property type="match status" value="1"/>
</dbReference>
<keyword evidence="4" id="KW-0378">Hydrolase</keyword>
<reference evidence="8 9" key="1">
    <citation type="submission" date="2020-08" db="EMBL/GenBank/DDBJ databases">
        <title>The genome sequence of Novosphingobium flavum 4Y4.</title>
        <authorList>
            <person name="Liu Y."/>
        </authorList>
    </citation>
    <scope>NUCLEOTIDE SEQUENCE [LARGE SCALE GENOMIC DNA]</scope>
    <source>
        <strain evidence="8 9">4Y4</strain>
    </source>
</reference>
<keyword evidence="5" id="KW-0460">Magnesium</keyword>
<evidence type="ECO:0000313" key="8">
    <source>
        <dbReference type="EMBL" id="MBC2652022.1"/>
    </source>
</evidence>
<keyword evidence="6" id="KW-0464">Manganese</keyword>
<dbReference type="PANTHER" id="PTHR12318">
    <property type="entry name" value="TESTOSTERONE-REGULATED PROTEIN RP2"/>
    <property type="match status" value="1"/>
</dbReference>
<accession>A0A7X1F7X9</accession>
<evidence type="ECO:0000256" key="2">
    <source>
        <dbReference type="ARBA" id="ARBA00001946"/>
    </source>
</evidence>
<name>A0A7X1F7X9_9SPHN</name>
<evidence type="ECO:0000256" key="1">
    <source>
        <dbReference type="ARBA" id="ARBA00001936"/>
    </source>
</evidence>
<proteinExistence type="predicted"/>
<organism evidence="8 9">
    <name type="scientific">Novosphingobium aerophilum</name>
    <dbReference type="NCBI Taxonomy" id="2839843"/>
    <lineage>
        <taxon>Bacteria</taxon>
        <taxon>Pseudomonadati</taxon>
        <taxon>Pseudomonadota</taxon>
        <taxon>Alphaproteobacteria</taxon>
        <taxon>Sphingomonadales</taxon>
        <taxon>Sphingomonadaceae</taxon>
        <taxon>Novosphingobium</taxon>
    </lineage>
</organism>
<dbReference type="InterPro" id="IPR000086">
    <property type="entry name" value="NUDIX_hydrolase_dom"/>
</dbReference>
<keyword evidence="3" id="KW-0479">Metal-binding</keyword>
<dbReference type="AlphaFoldDB" id="A0A7X1F7X9"/>
<dbReference type="Proteomes" id="UP000520156">
    <property type="component" value="Unassembled WGS sequence"/>
</dbReference>
<feature type="domain" description="Nudix hydrolase" evidence="7">
    <location>
        <begin position="11"/>
        <end position="198"/>
    </location>
</feature>